<sequence>MTSIPNQLQLKPLRDRRRENRLILFHKSINQLANLPTDQLRKRMRTTKTMHSQHFMRIPAKTDTFKYSFMQNTIKDWNSLSSAIINTTSAAKEPAKTFADLVKGPINQIDARAVN</sequence>
<accession>A0ABD3XAH2</accession>
<dbReference type="Proteomes" id="UP001634394">
    <property type="component" value="Unassembled WGS sequence"/>
</dbReference>
<dbReference type="AlphaFoldDB" id="A0ABD3XAH2"/>
<proteinExistence type="predicted"/>
<keyword evidence="2" id="KW-1185">Reference proteome</keyword>
<dbReference type="EMBL" id="JBJQND010000003">
    <property type="protein sequence ID" value="KAL3883259.1"/>
    <property type="molecule type" value="Genomic_DNA"/>
</dbReference>
<evidence type="ECO:0000313" key="2">
    <source>
        <dbReference type="Proteomes" id="UP001634394"/>
    </source>
</evidence>
<evidence type="ECO:0000313" key="1">
    <source>
        <dbReference type="EMBL" id="KAL3883259.1"/>
    </source>
</evidence>
<reference evidence="1 2" key="1">
    <citation type="submission" date="2024-11" db="EMBL/GenBank/DDBJ databases">
        <title>Chromosome-level genome assembly of the freshwater bivalve Anodonta woodiana.</title>
        <authorList>
            <person name="Chen X."/>
        </authorList>
    </citation>
    <scope>NUCLEOTIDE SEQUENCE [LARGE SCALE GENOMIC DNA]</scope>
    <source>
        <strain evidence="1">MN2024</strain>
        <tissue evidence="1">Gills</tissue>
    </source>
</reference>
<gene>
    <name evidence="1" type="ORF">ACJMK2_029542</name>
</gene>
<protein>
    <submittedName>
        <fullName evidence="1">Uncharacterized protein</fullName>
    </submittedName>
</protein>
<comment type="caution">
    <text evidence="1">The sequence shown here is derived from an EMBL/GenBank/DDBJ whole genome shotgun (WGS) entry which is preliminary data.</text>
</comment>
<organism evidence="1 2">
    <name type="scientific">Sinanodonta woodiana</name>
    <name type="common">Chinese pond mussel</name>
    <name type="synonym">Anodonta woodiana</name>
    <dbReference type="NCBI Taxonomy" id="1069815"/>
    <lineage>
        <taxon>Eukaryota</taxon>
        <taxon>Metazoa</taxon>
        <taxon>Spiralia</taxon>
        <taxon>Lophotrochozoa</taxon>
        <taxon>Mollusca</taxon>
        <taxon>Bivalvia</taxon>
        <taxon>Autobranchia</taxon>
        <taxon>Heteroconchia</taxon>
        <taxon>Palaeoheterodonta</taxon>
        <taxon>Unionida</taxon>
        <taxon>Unionoidea</taxon>
        <taxon>Unionidae</taxon>
        <taxon>Unioninae</taxon>
        <taxon>Sinanodonta</taxon>
    </lineage>
</organism>
<name>A0ABD3XAH2_SINWO</name>